<gene>
    <name evidence="3" type="ORF">ACFQLX_21005</name>
</gene>
<keyword evidence="4" id="KW-1185">Reference proteome</keyword>
<keyword evidence="2" id="KW-1133">Transmembrane helix</keyword>
<evidence type="ECO:0000313" key="4">
    <source>
        <dbReference type="Proteomes" id="UP001596413"/>
    </source>
</evidence>
<dbReference type="EMBL" id="JBHSZO010000037">
    <property type="protein sequence ID" value="MFC7220618.1"/>
    <property type="molecule type" value="Genomic_DNA"/>
</dbReference>
<name>A0ABW2GIQ8_9ACTN</name>
<dbReference type="Proteomes" id="UP001596413">
    <property type="component" value="Unassembled WGS sequence"/>
</dbReference>
<sequence length="90" mass="9808">MDATVTLTGSVLACFGMLGAALVAYFGKRGENVVAGYSSLTERLQTERDRLERQVAELGAQVIELRTQQVEDKSEIARLRHSSDHRGGVS</sequence>
<dbReference type="RefSeq" id="WP_386417411.1">
    <property type="nucleotide sequence ID" value="NZ_JBHSZO010000037.1"/>
</dbReference>
<evidence type="ECO:0000256" key="1">
    <source>
        <dbReference type="SAM" id="Coils"/>
    </source>
</evidence>
<evidence type="ECO:0000256" key="2">
    <source>
        <dbReference type="SAM" id="Phobius"/>
    </source>
</evidence>
<feature type="transmembrane region" description="Helical" evidence="2">
    <location>
        <begin position="6"/>
        <end position="26"/>
    </location>
</feature>
<feature type="coiled-coil region" evidence="1">
    <location>
        <begin position="34"/>
        <end position="68"/>
    </location>
</feature>
<keyword evidence="2" id="KW-0812">Transmembrane</keyword>
<protein>
    <recommendedName>
        <fullName evidence="5">DNA recombination protein RmuC</fullName>
    </recommendedName>
</protein>
<evidence type="ECO:0000313" key="3">
    <source>
        <dbReference type="EMBL" id="MFC7220618.1"/>
    </source>
</evidence>
<keyword evidence="2" id="KW-0472">Membrane</keyword>
<evidence type="ECO:0008006" key="5">
    <source>
        <dbReference type="Google" id="ProtNLM"/>
    </source>
</evidence>
<organism evidence="3 4">
    <name type="scientific">Streptomyces polyrhachis</name>
    <dbReference type="NCBI Taxonomy" id="1282885"/>
    <lineage>
        <taxon>Bacteria</taxon>
        <taxon>Bacillati</taxon>
        <taxon>Actinomycetota</taxon>
        <taxon>Actinomycetes</taxon>
        <taxon>Kitasatosporales</taxon>
        <taxon>Streptomycetaceae</taxon>
        <taxon>Streptomyces</taxon>
    </lineage>
</organism>
<accession>A0ABW2GIQ8</accession>
<keyword evidence="1" id="KW-0175">Coiled coil</keyword>
<proteinExistence type="predicted"/>
<comment type="caution">
    <text evidence="3">The sequence shown here is derived from an EMBL/GenBank/DDBJ whole genome shotgun (WGS) entry which is preliminary data.</text>
</comment>
<reference evidence="4" key="1">
    <citation type="journal article" date="2019" name="Int. J. Syst. Evol. Microbiol.">
        <title>The Global Catalogue of Microorganisms (GCM) 10K type strain sequencing project: providing services to taxonomists for standard genome sequencing and annotation.</title>
        <authorList>
            <consortium name="The Broad Institute Genomics Platform"/>
            <consortium name="The Broad Institute Genome Sequencing Center for Infectious Disease"/>
            <person name="Wu L."/>
            <person name="Ma J."/>
        </authorList>
    </citation>
    <scope>NUCLEOTIDE SEQUENCE [LARGE SCALE GENOMIC DNA]</scope>
    <source>
        <strain evidence="4">CGMCC 1.13681</strain>
    </source>
</reference>